<dbReference type="RefSeq" id="WP_036101873.1">
    <property type="nucleotide sequence ID" value="NZ_AODL01000031.1"/>
</dbReference>
<comment type="caution">
    <text evidence="1">The sequence shown here is derived from an EMBL/GenBank/DDBJ whole genome shotgun (WGS) entry which is preliminary data.</text>
</comment>
<reference evidence="1 2" key="1">
    <citation type="journal article" date="2014" name="Int. J. Syst. Evol. Microbiol.">
        <title>Listeria floridensis sp. nov., Listeria aquatica sp. nov., Listeria cornellensis sp. nov., Listeria riparia sp. nov. and Listeria grandensis sp. nov., from agricultural and natural environments.</title>
        <authorList>
            <person name="den Bakker H.C."/>
            <person name="Warchocki S."/>
            <person name="Wright E.M."/>
            <person name="Allred A.F."/>
            <person name="Ahlstrom C."/>
            <person name="Manuel C.S."/>
            <person name="Stasiewicz M.J."/>
            <person name="Burrell A."/>
            <person name="Roof S."/>
            <person name="Strawn L."/>
            <person name="Fortes E.D."/>
            <person name="Nightingale K.K."/>
            <person name="Kephart D."/>
            <person name="Wiedmann M."/>
        </authorList>
    </citation>
    <scope>NUCLEOTIDE SEQUENCE [LARGE SCALE GENOMIC DNA]</scope>
    <source>
        <strain evidence="1 2">FSL S10-1204</strain>
    </source>
</reference>
<dbReference type="EMBL" id="AODL01000031">
    <property type="protein sequence ID" value="EUJ42863.1"/>
    <property type="molecule type" value="Genomic_DNA"/>
</dbReference>
<evidence type="ECO:0000313" key="1">
    <source>
        <dbReference type="EMBL" id="EUJ42863.1"/>
    </source>
</evidence>
<dbReference type="AlphaFoldDB" id="W7DC74"/>
<protein>
    <submittedName>
        <fullName evidence="1">Uncharacterized protein</fullName>
    </submittedName>
</protein>
<sequence>MVIETLLLTEEENEGISTGEKKAIVRPSKRVYEKGDLLVLQHFVFAQMTVKVTDVAVLEDTGYVVLSIEKHTCDLCKSGLDAFMMHESEGYHYHQSCFDRVIKEQITRKTPPFYEIKFCTCGTRFIAKRGKGKCSQHCMTCAEKHVLDDYLSKYCEPL</sequence>
<keyword evidence="2" id="KW-1185">Reference proteome</keyword>
<name>W7DC74_9LIST</name>
<gene>
    <name evidence="1" type="ORF">PRIP_15057</name>
</gene>
<accession>W7DC74</accession>
<organism evidence="1 2">
    <name type="scientific">Listeria riparia FSL S10-1204</name>
    <dbReference type="NCBI Taxonomy" id="1265816"/>
    <lineage>
        <taxon>Bacteria</taxon>
        <taxon>Bacillati</taxon>
        <taxon>Bacillota</taxon>
        <taxon>Bacilli</taxon>
        <taxon>Bacillales</taxon>
        <taxon>Listeriaceae</taxon>
        <taxon>Listeria</taxon>
    </lineage>
</organism>
<dbReference type="Gene3D" id="2.30.130.30">
    <property type="entry name" value="Hypothetical protein"/>
    <property type="match status" value="1"/>
</dbReference>
<proteinExistence type="predicted"/>
<dbReference type="Proteomes" id="UP000019248">
    <property type="component" value="Unassembled WGS sequence"/>
</dbReference>
<evidence type="ECO:0000313" key="2">
    <source>
        <dbReference type="Proteomes" id="UP000019248"/>
    </source>
</evidence>